<dbReference type="STRING" id="156980.SAMN04489745_3041"/>
<feature type="binding site" evidence="4">
    <location>
        <position position="226"/>
    </location>
    <ligand>
        <name>Mg(2+)</name>
        <dbReference type="ChEBI" id="CHEBI:18420"/>
        <label>1</label>
        <note>catalytic</note>
    </ligand>
</feature>
<keyword evidence="3 4" id="KW-0460">Magnesium</keyword>
<evidence type="ECO:0000256" key="1">
    <source>
        <dbReference type="ARBA" id="ARBA00022723"/>
    </source>
</evidence>
<reference evidence="5 6" key="1">
    <citation type="submission" date="2016-10" db="EMBL/GenBank/DDBJ databases">
        <authorList>
            <person name="de Groot N.N."/>
        </authorList>
    </citation>
    <scope>NUCLEOTIDE SEQUENCE [LARGE SCALE GENOMIC DNA]</scope>
    <source>
        <strain evidence="5 6">DSM 10495</strain>
    </source>
</reference>
<dbReference type="GO" id="GO:0007165">
    <property type="term" value="P:signal transduction"/>
    <property type="evidence" value="ECO:0007669"/>
    <property type="project" value="TreeGrafter"/>
</dbReference>
<evidence type="ECO:0000313" key="6">
    <source>
        <dbReference type="Proteomes" id="UP000182652"/>
    </source>
</evidence>
<dbReference type="PANTHER" id="PTHR20854:SF4">
    <property type="entry name" value="INOSITOL-1-MONOPHOSPHATASE-RELATED"/>
    <property type="match status" value="1"/>
</dbReference>
<evidence type="ECO:0000313" key="5">
    <source>
        <dbReference type="EMBL" id="SEC50588.1"/>
    </source>
</evidence>
<accession>A0A1H4T2S7</accession>
<evidence type="ECO:0000256" key="2">
    <source>
        <dbReference type="ARBA" id="ARBA00022801"/>
    </source>
</evidence>
<dbReference type="AlphaFoldDB" id="A0A1H4T2S7"/>
<keyword evidence="2" id="KW-0378">Hydrolase</keyword>
<evidence type="ECO:0000256" key="4">
    <source>
        <dbReference type="PIRSR" id="PIRSR600760-2"/>
    </source>
</evidence>
<dbReference type="Proteomes" id="UP000182652">
    <property type="component" value="Unassembled WGS sequence"/>
</dbReference>
<dbReference type="Pfam" id="PF00459">
    <property type="entry name" value="Inositol_P"/>
    <property type="match status" value="1"/>
</dbReference>
<keyword evidence="1 4" id="KW-0479">Metal-binding</keyword>
<evidence type="ECO:0000256" key="3">
    <source>
        <dbReference type="ARBA" id="ARBA00022842"/>
    </source>
</evidence>
<dbReference type="SUPFAM" id="SSF56655">
    <property type="entry name" value="Carbohydrate phosphatase"/>
    <property type="match status" value="1"/>
</dbReference>
<dbReference type="InterPro" id="IPR000760">
    <property type="entry name" value="Inositol_monophosphatase-like"/>
</dbReference>
<comment type="cofactor">
    <cofactor evidence="4">
        <name>Mg(2+)</name>
        <dbReference type="ChEBI" id="CHEBI:18420"/>
    </cofactor>
</comment>
<organism evidence="5 6">
    <name type="scientific">Arthrobacter woluwensis</name>
    <dbReference type="NCBI Taxonomy" id="156980"/>
    <lineage>
        <taxon>Bacteria</taxon>
        <taxon>Bacillati</taxon>
        <taxon>Actinomycetota</taxon>
        <taxon>Actinomycetes</taxon>
        <taxon>Micrococcales</taxon>
        <taxon>Micrococcaceae</taxon>
        <taxon>Arthrobacter</taxon>
    </lineage>
</organism>
<dbReference type="PRINTS" id="PR00377">
    <property type="entry name" value="IMPHPHTASES"/>
</dbReference>
<dbReference type="EMBL" id="FNSN01000003">
    <property type="protein sequence ID" value="SEC50588.1"/>
    <property type="molecule type" value="Genomic_DNA"/>
</dbReference>
<dbReference type="GO" id="GO:0006020">
    <property type="term" value="P:inositol metabolic process"/>
    <property type="evidence" value="ECO:0007669"/>
    <property type="project" value="TreeGrafter"/>
</dbReference>
<dbReference type="GO" id="GO:0008934">
    <property type="term" value="F:inositol monophosphate 1-phosphatase activity"/>
    <property type="evidence" value="ECO:0007669"/>
    <property type="project" value="TreeGrafter"/>
</dbReference>
<gene>
    <name evidence="5" type="ORF">SAMN04489745_3041</name>
</gene>
<protein>
    <submittedName>
        <fullName evidence="5">Fructose-1,6-bisphosphatase</fullName>
    </submittedName>
</protein>
<dbReference type="Gene3D" id="3.40.190.80">
    <property type="match status" value="1"/>
</dbReference>
<keyword evidence="6" id="KW-1185">Reference proteome</keyword>
<sequence length="274" mass="28950">MSIGRHSTANPDPSLSDAALAEVLVREAGSLAQLMRAAGVTSQQKTNVADVVTEADRAAEAYIVEQLRRCRPDDGILGEEGSAHPSASGRTWVIDPVDGTYNFLRGSTYWCSAVALVAEEDGVRRPLLGAVHQPEEDKLWVGGRDHPATLNGRPLSGPATKELAESSAATYIHPTWLQDPLCAMPWHAAAVGAASLRMLGSGSCDLSRVAQGEIDCWFQHSCPDWDWFPGAALVLAAGGAVDVVTVNGLRWFLAGSTTAVAQLRAAMLTTHVGG</sequence>
<dbReference type="PANTHER" id="PTHR20854">
    <property type="entry name" value="INOSITOL MONOPHOSPHATASE"/>
    <property type="match status" value="1"/>
</dbReference>
<dbReference type="CDD" id="cd01637">
    <property type="entry name" value="IMPase_like"/>
    <property type="match status" value="1"/>
</dbReference>
<dbReference type="PROSITE" id="PS00629">
    <property type="entry name" value="IMP_1"/>
    <property type="match status" value="1"/>
</dbReference>
<dbReference type="GO" id="GO:0046872">
    <property type="term" value="F:metal ion binding"/>
    <property type="evidence" value="ECO:0007669"/>
    <property type="project" value="UniProtKB-KW"/>
</dbReference>
<proteinExistence type="predicted"/>
<name>A0A1H4T2S7_9MICC</name>
<feature type="binding site" evidence="4">
    <location>
        <position position="98"/>
    </location>
    <ligand>
        <name>Mg(2+)</name>
        <dbReference type="ChEBI" id="CHEBI:18420"/>
        <label>1</label>
        <note>catalytic</note>
    </ligand>
</feature>
<feature type="binding site" evidence="4">
    <location>
        <position position="95"/>
    </location>
    <ligand>
        <name>Mg(2+)</name>
        <dbReference type="ChEBI" id="CHEBI:18420"/>
        <label>1</label>
        <note>catalytic</note>
    </ligand>
</feature>
<feature type="binding site" evidence="4">
    <location>
        <position position="79"/>
    </location>
    <ligand>
        <name>Mg(2+)</name>
        <dbReference type="ChEBI" id="CHEBI:18420"/>
        <label>1</label>
        <note>catalytic</note>
    </ligand>
</feature>
<dbReference type="RefSeq" id="WP_066214288.1">
    <property type="nucleotide sequence ID" value="NZ_FNSN01000003.1"/>
</dbReference>
<dbReference type="InterPro" id="IPR020583">
    <property type="entry name" value="Inositol_monoP_metal-BS"/>
</dbReference>
<dbReference type="Gene3D" id="3.30.540.10">
    <property type="entry name" value="Fructose-1,6-Bisphosphatase, subunit A, domain 1"/>
    <property type="match status" value="1"/>
</dbReference>